<dbReference type="PANTHER" id="PTHR21294">
    <property type="entry name" value="ELECTRON TRANSFER FLAVOPROTEIN BETA-SUBUNIT"/>
    <property type="match status" value="1"/>
</dbReference>
<dbReference type="SMART" id="SM00893">
    <property type="entry name" value="ETF"/>
    <property type="match status" value="1"/>
</dbReference>
<sequence>MDILVCIKRVPDISGQITLDDSGTDIDDSGLGHTTSAHEECAVELAIQTAAATGGKVTVLTLGPAEAVEQLRAAVAVGAHDGILIEAEDPSVFAPEDIAQIIGDVIRDLAEQGQGFDLVLLGNDAADTGDFQVGIRLAYDLGYPVLTGVQALNATGGAGGGSGSSGGSTGASEAGALEARGIGPAGTEIFSLDLPAVIAVQEGGVDPRYPSITGRMKAKRARIAEYVAPEPGTGNPRLGLELPPETASAVTVLGEGPDAAGSLVDVLEEIGVIRS</sequence>
<dbReference type="Pfam" id="PF01012">
    <property type="entry name" value="ETF"/>
    <property type="match status" value="1"/>
</dbReference>
<comment type="subunit">
    <text evidence="2">Heterodimer of an alpha and a beta subunit.</text>
</comment>
<dbReference type="Gene3D" id="3.40.50.620">
    <property type="entry name" value="HUPs"/>
    <property type="match status" value="1"/>
</dbReference>
<comment type="function">
    <text evidence="3">The electron transfer flavoprotein serves as a specific electron acceptor for other dehydrogenases. It transfers the electrons to the main respiratory chain via ETF-ubiquinone oxidoreductase (ETF dehydrogenase).</text>
</comment>
<proteinExistence type="predicted"/>
<dbReference type="RefSeq" id="WP_167949209.1">
    <property type="nucleotide sequence ID" value="NZ_BAAAPQ010000026.1"/>
</dbReference>
<accession>A0A846RWY5</accession>
<dbReference type="Proteomes" id="UP000576792">
    <property type="component" value="Unassembled WGS sequence"/>
</dbReference>
<evidence type="ECO:0000313" key="6">
    <source>
        <dbReference type="Proteomes" id="UP000576792"/>
    </source>
</evidence>
<dbReference type="AlphaFoldDB" id="A0A846RWY5"/>
<evidence type="ECO:0000259" key="4">
    <source>
        <dbReference type="SMART" id="SM00893"/>
    </source>
</evidence>
<reference evidence="5 6" key="1">
    <citation type="submission" date="2020-03" db="EMBL/GenBank/DDBJ databases">
        <title>Sequencing the genomes of 1000 actinobacteria strains.</title>
        <authorList>
            <person name="Klenk H.-P."/>
        </authorList>
    </citation>
    <scope>NUCLEOTIDE SEQUENCE [LARGE SCALE GENOMIC DNA]</scope>
    <source>
        <strain evidence="5 6">DSM 18964</strain>
    </source>
</reference>
<evidence type="ECO:0000256" key="2">
    <source>
        <dbReference type="ARBA" id="ARBA00011355"/>
    </source>
</evidence>
<dbReference type="GO" id="GO:0009055">
    <property type="term" value="F:electron transfer activity"/>
    <property type="evidence" value="ECO:0007669"/>
    <property type="project" value="InterPro"/>
</dbReference>
<dbReference type="InterPro" id="IPR014729">
    <property type="entry name" value="Rossmann-like_a/b/a_fold"/>
</dbReference>
<protein>
    <submittedName>
        <fullName evidence="5">Electron transfer flavoprotein beta subunit</fullName>
    </submittedName>
</protein>
<feature type="domain" description="Electron transfer flavoprotein alpha/beta-subunit N-terminal" evidence="4">
    <location>
        <begin position="23"/>
        <end position="230"/>
    </location>
</feature>
<dbReference type="InterPro" id="IPR012255">
    <property type="entry name" value="ETF_b"/>
</dbReference>
<name>A0A846RWY5_9MICO</name>
<evidence type="ECO:0000256" key="1">
    <source>
        <dbReference type="ARBA" id="ARBA00001974"/>
    </source>
</evidence>
<comment type="cofactor">
    <cofactor evidence="1">
        <name>FAD</name>
        <dbReference type="ChEBI" id="CHEBI:57692"/>
    </cofactor>
</comment>
<comment type="caution">
    <text evidence="5">The sequence shown here is derived from an EMBL/GenBank/DDBJ whole genome shotgun (WGS) entry which is preliminary data.</text>
</comment>
<dbReference type="EMBL" id="JAATJN010000001">
    <property type="protein sequence ID" value="NJC55133.1"/>
    <property type="molecule type" value="Genomic_DNA"/>
</dbReference>
<dbReference type="PIRSF" id="PIRSF000090">
    <property type="entry name" value="Beta-ETF"/>
    <property type="match status" value="1"/>
</dbReference>
<evidence type="ECO:0000313" key="5">
    <source>
        <dbReference type="EMBL" id="NJC55133.1"/>
    </source>
</evidence>
<evidence type="ECO:0000256" key="3">
    <source>
        <dbReference type="ARBA" id="ARBA00025649"/>
    </source>
</evidence>
<keyword evidence="6" id="KW-1185">Reference proteome</keyword>
<dbReference type="InterPro" id="IPR014730">
    <property type="entry name" value="ETF_a/b_N"/>
</dbReference>
<organism evidence="5 6">
    <name type="scientific">Brevibacterium marinum</name>
    <dbReference type="NCBI Taxonomy" id="418643"/>
    <lineage>
        <taxon>Bacteria</taxon>
        <taxon>Bacillati</taxon>
        <taxon>Actinomycetota</taxon>
        <taxon>Actinomycetes</taxon>
        <taxon>Micrococcales</taxon>
        <taxon>Brevibacteriaceae</taxon>
        <taxon>Brevibacterium</taxon>
    </lineage>
</organism>
<gene>
    <name evidence="5" type="ORF">BKA07_000168</name>
</gene>
<dbReference type="SUPFAM" id="SSF52402">
    <property type="entry name" value="Adenine nucleotide alpha hydrolases-like"/>
    <property type="match status" value="1"/>
</dbReference>